<dbReference type="Pfam" id="PF00702">
    <property type="entry name" value="Hydrolase"/>
    <property type="match status" value="1"/>
</dbReference>
<dbReference type="InterPro" id="IPR044924">
    <property type="entry name" value="HAD-SF_hydro_IA_REG-2-like_cap"/>
</dbReference>
<evidence type="ECO:0008006" key="3">
    <source>
        <dbReference type="Google" id="ProtNLM"/>
    </source>
</evidence>
<dbReference type="GO" id="GO:0005634">
    <property type="term" value="C:nucleus"/>
    <property type="evidence" value="ECO:0007669"/>
    <property type="project" value="TreeGrafter"/>
</dbReference>
<dbReference type="Gene3D" id="3.40.50.1000">
    <property type="entry name" value="HAD superfamily/HAD-like"/>
    <property type="match status" value="1"/>
</dbReference>
<gene>
    <name evidence="1" type="ORF">CANARDRAFT_198473</name>
</gene>
<dbReference type="SFLD" id="SFLDG01129">
    <property type="entry name" value="C1.5:_HAD__Beta-PGM__Phosphata"/>
    <property type="match status" value="1"/>
</dbReference>
<dbReference type="InterPro" id="IPR051828">
    <property type="entry name" value="HAD-like_hydrolase_domain"/>
</dbReference>
<dbReference type="EMBL" id="KV453852">
    <property type="protein sequence ID" value="ODV85599.1"/>
    <property type="molecule type" value="Genomic_DNA"/>
</dbReference>
<keyword evidence="2" id="KW-1185">Reference proteome</keyword>
<dbReference type="InterPro" id="IPR023214">
    <property type="entry name" value="HAD_sf"/>
</dbReference>
<reference evidence="2" key="1">
    <citation type="submission" date="2016-04" db="EMBL/GenBank/DDBJ databases">
        <title>Comparative genomics of biotechnologically important yeasts.</title>
        <authorList>
            <consortium name="DOE Joint Genome Institute"/>
            <person name="Riley R."/>
            <person name="Haridas S."/>
            <person name="Wolfe K.H."/>
            <person name="Lopes M.R."/>
            <person name="Hittinger C.T."/>
            <person name="Goker M."/>
            <person name="Salamov A."/>
            <person name="Wisecaver J."/>
            <person name="Long T.M."/>
            <person name="Aerts A.L."/>
            <person name="Barry K."/>
            <person name="Choi C."/>
            <person name="Clum A."/>
            <person name="Coughlan A.Y."/>
            <person name="Deshpande S."/>
            <person name="Douglass A.P."/>
            <person name="Hanson S.J."/>
            <person name="Klenk H.-P."/>
            <person name="Labutti K."/>
            <person name="Lapidus A."/>
            <person name="Lindquist E."/>
            <person name="Lipzen A."/>
            <person name="Meier-Kolthoff J.P."/>
            <person name="Ohm R.A."/>
            <person name="Otillar R.P."/>
            <person name="Pangilinan J."/>
            <person name="Peng Y."/>
            <person name="Rokas A."/>
            <person name="Rosa C.A."/>
            <person name="Scheuner C."/>
            <person name="Sibirny A.A."/>
            <person name="Slot J.C."/>
            <person name="Stielow J.B."/>
            <person name="Sun H."/>
            <person name="Kurtzman C.P."/>
            <person name="Blackwell M."/>
            <person name="Grigoriev I.V."/>
            <person name="Jeffries T.W."/>
        </authorList>
    </citation>
    <scope>NUCLEOTIDE SEQUENCE [LARGE SCALE GENOMIC DNA]</scope>
    <source>
        <strain evidence="2">NRRL YB-2248</strain>
    </source>
</reference>
<organism evidence="1 2">
    <name type="scientific">[Candida] arabinofermentans NRRL YB-2248</name>
    <dbReference type="NCBI Taxonomy" id="983967"/>
    <lineage>
        <taxon>Eukaryota</taxon>
        <taxon>Fungi</taxon>
        <taxon>Dikarya</taxon>
        <taxon>Ascomycota</taxon>
        <taxon>Saccharomycotina</taxon>
        <taxon>Pichiomycetes</taxon>
        <taxon>Pichiales</taxon>
        <taxon>Pichiaceae</taxon>
        <taxon>Ogataea</taxon>
        <taxon>Ogataea/Candida clade</taxon>
    </lineage>
</organism>
<sequence>MSSKIPRPKFITLDAYNTIYKPITKLSEQYNKITSSYSSSLQIPEDEFLKKFGKSFKTINSKYPNYGKATNLSIRQFWREILHHLYEPYNINAKLSDTEFNQMCDLIITHFETDKAYCVFPDVVPFLKQCQSKGIVTCIASNADSRVTKLIVDVFQLGKFFKNTIFLSYNLGVSKPDTKFFELIFENLEVTQGCKIDKLDVWHVGDEYDKDVVGALGFGLGGILIDREFETKYLQESDNVKIKQLESRLFVVNSLLDLIELFDLKE</sequence>
<evidence type="ECO:0000313" key="1">
    <source>
        <dbReference type="EMBL" id="ODV85599.1"/>
    </source>
</evidence>
<dbReference type="STRING" id="983967.A0A1E4T1G1"/>
<dbReference type="InterPro" id="IPR036412">
    <property type="entry name" value="HAD-like_sf"/>
</dbReference>
<name>A0A1E4T1G1_9ASCO</name>
<dbReference type="PANTHER" id="PTHR46191">
    <property type="match status" value="1"/>
</dbReference>
<dbReference type="Proteomes" id="UP000094801">
    <property type="component" value="Unassembled WGS sequence"/>
</dbReference>
<proteinExistence type="predicted"/>
<dbReference type="PANTHER" id="PTHR46191:SF2">
    <property type="entry name" value="HALOACID DEHALOGENASE-LIKE HYDROLASE DOMAIN-CONTAINING PROTEIN 3"/>
    <property type="match status" value="1"/>
</dbReference>
<dbReference type="Gene3D" id="1.10.150.720">
    <property type="entry name" value="Haloacid dehalogenase-like hydrolase"/>
    <property type="match status" value="1"/>
</dbReference>
<evidence type="ECO:0000313" key="2">
    <source>
        <dbReference type="Proteomes" id="UP000094801"/>
    </source>
</evidence>
<accession>A0A1E4T1G1</accession>
<dbReference type="AlphaFoldDB" id="A0A1E4T1G1"/>
<dbReference type="SFLD" id="SFLDS00003">
    <property type="entry name" value="Haloacid_Dehalogenase"/>
    <property type="match status" value="1"/>
</dbReference>
<protein>
    <recommendedName>
        <fullName evidence="3">Haloacid dehalogenase-like hydrolase</fullName>
    </recommendedName>
</protein>
<dbReference type="SUPFAM" id="SSF56784">
    <property type="entry name" value="HAD-like"/>
    <property type="match status" value="1"/>
</dbReference>
<dbReference type="OrthoDB" id="444127at2759"/>